<dbReference type="Proteomes" id="UP001236507">
    <property type="component" value="Unassembled WGS sequence"/>
</dbReference>
<dbReference type="Gene3D" id="1.10.10.10">
    <property type="entry name" value="Winged helix-like DNA-binding domain superfamily/Winged helix DNA-binding domain"/>
    <property type="match status" value="1"/>
</dbReference>
<keyword evidence="3" id="KW-1185">Reference proteome</keyword>
<name>A0ABT6Y7V2_9BACT</name>
<protein>
    <recommendedName>
        <fullName evidence="4">Replication protein</fullName>
    </recommendedName>
</protein>
<organism evidence="2 3">
    <name type="scientific">Flectobacillus roseus</name>
    <dbReference type="NCBI Taxonomy" id="502259"/>
    <lineage>
        <taxon>Bacteria</taxon>
        <taxon>Pseudomonadati</taxon>
        <taxon>Bacteroidota</taxon>
        <taxon>Cytophagia</taxon>
        <taxon>Cytophagales</taxon>
        <taxon>Flectobacillaceae</taxon>
        <taxon>Flectobacillus</taxon>
    </lineage>
</organism>
<dbReference type="RefSeq" id="WP_283344552.1">
    <property type="nucleotide sequence ID" value="NZ_JASHIF010000008.1"/>
</dbReference>
<evidence type="ECO:0000313" key="3">
    <source>
        <dbReference type="Proteomes" id="UP001236507"/>
    </source>
</evidence>
<evidence type="ECO:0008006" key="4">
    <source>
        <dbReference type="Google" id="ProtNLM"/>
    </source>
</evidence>
<dbReference type="InterPro" id="IPR036388">
    <property type="entry name" value="WH-like_DNA-bd_sf"/>
</dbReference>
<gene>
    <name evidence="2" type="ORF">QM524_10535</name>
</gene>
<proteinExistence type="predicted"/>
<feature type="region of interest" description="Disordered" evidence="1">
    <location>
        <begin position="203"/>
        <end position="243"/>
    </location>
</feature>
<accession>A0ABT6Y7V2</accession>
<evidence type="ECO:0000256" key="1">
    <source>
        <dbReference type="SAM" id="MobiDB-lite"/>
    </source>
</evidence>
<evidence type="ECO:0000313" key="2">
    <source>
        <dbReference type="EMBL" id="MDI9859649.1"/>
    </source>
</evidence>
<reference evidence="2 3" key="1">
    <citation type="submission" date="2023-05" db="EMBL/GenBank/DDBJ databases">
        <title>Novel species of genus Flectobacillus isolated from stream in China.</title>
        <authorList>
            <person name="Lu H."/>
        </authorList>
    </citation>
    <scope>NUCLEOTIDE SEQUENCE [LARGE SCALE GENOMIC DNA]</scope>
    <source>
        <strain evidence="2 3">KCTC 42575</strain>
    </source>
</reference>
<dbReference type="EMBL" id="JASHIF010000008">
    <property type="protein sequence ID" value="MDI9859649.1"/>
    <property type="molecule type" value="Genomic_DNA"/>
</dbReference>
<sequence length="467" mass="54674">MRIEKTFKHQFGKVVERYLAFVREHNDAQMVTRSTMLREPHLSKFKTIANFYLKEFWNRMNSPLWAEATNMPLITITRADLANLCGCSRRAVQDHLARLSNYGVIMLEEFAEGKINGYHVAINQWFLLGVEESKPKIQSWSEKATTILKSAYKSFEPLPVWQSSPDLLVPLSENLYNSYRAEDVEKLPQERHQENCQEKQEIAKPLEAGQEPNQENFTKKKTGAGPVDTSEVADENPQGGTEISSDERFEAYKQGKLHKLRYQNKPTPVKAITEIEKAQIVSRFWSYVKDVFYPNRNFTPIEADIKKVIHKDVFKSFVPEKPSENTFEFWEIYNLRMQYWADKKQAFDARKDRQAYHPTAYFQKSYGNSQKQGFLVVLEWDKKAQKSLKELEFERELERAKLSMLQFPVTGTVPKGQKNRIKDITQLAQYFSRKLTVRTTSEYVQKFNTFLTTTNFTNPWQQQPLHS</sequence>
<comment type="caution">
    <text evidence="2">The sequence shown here is derived from an EMBL/GenBank/DDBJ whole genome shotgun (WGS) entry which is preliminary data.</text>
</comment>